<dbReference type="STRING" id="157733.AB986_17385"/>
<dbReference type="GO" id="GO:0003677">
    <property type="term" value="F:DNA binding"/>
    <property type="evidence" value="ECO:0007669"/>
    <property type="project" value="InterPro"/>
</dbReference>
<evidence type="ECO:0000256" key="2">
    <source>
        <dbReference type="ARBA" id="ARBA00017703"/>
    </source>
</evidence>
<reference evidence="11" key="1">
    <citation type="submission" date="2015-06" db="EMBL/GenBank/DDBJ databases">
        <authorList>
            <person name="Liu B."/>
            <person name="Wang J."/>
            <person name="Zhu Y."/>
            <person name="Liu G."/>
            <person name="Chen Q."/>
            <person name="Zheng C."/>
            <person name="Che J."/>
            <person name="Ge C."/>
            <person name="Shi H."/>
            <person name="Pan Z."/>
            <person name="Liu X."/>
        </authorList>
    </citation>
    <scope>NUCLEOTIDE SEQUENCE [LARGE SCALE GENOMIC DNA]</scope>
    <source>
        <strain evidence="11">DSM 16346</strain>
    </source>
</reference>
<name>A0A0J6FTF6_9BACL</name>
<evidence type="ECO:0000256" key="1">
    <source>
        <dbReference type="ARBA" id="ARBA00012417"/>
    </source>
</evidence>
<gene>
    <name evidence="11" type="ORF">AB986_17385</name>
</gene>
<dbReference type="InterPro" id="IPR027417">
    <property type="entry name" value="P-loop_NTPase"/>
</dbReference>
<evidence type="ECO:0000313" key="11">
    <source>
        <dbReference type="EMBL" id="KMM37612.1"/>
    </source>
</evidence>
<organism evidence="11 12">
    <name type="scientific">Guptibacillus hwajinpoensis</name>
    <dbReference type="NCBI Taxonomy" id="208199"/>
    <lineage>
        <taxon>Bacteria</taxon>
        <taxon>Bacillati</taxon>
        <taxon>Bacillota</taxon>
        <taxon>Bacilli</taxon>
        <taxon>Bacillales</taxon>
        <taxon>Guptibacillaceae</taxon>
        <taxon>Guptibacillus</taxon>
    </lineage>
</organism>
<dbReference type="GO" id="GO:0009360">
    <property type="term" value="C:DNA polymerase III complex"/>
    <property type="evidence" value="ECO:0007669"/>
    <property type="project" value="InterPro"/>
</dbReference>
<evidence type="ECO:0000259" key="10">
    <source>
        <dbReference type="Pfam" id="PF21694"/>
    </source>
</evidence>
<dbReference type="Gene3D" id="1.10.8.60">
    <property type="match status" value="1"/>
</dbReference>
<evidence type="ECO:0000259" key="9">
    <source>
        <dbReference type="Pfam" id="PF06144"/>
    </source>
</evidence>
<keyword evidence="5" id="KW-0235">DNA replication</keyword>
<dbReference type="GO" id="GO:0006261">
    <property type="term" value="P:DNA-templated DNA replication"/>
    <property type="evidence" value="ECO:0007669"/>
    <property type="project" value="TreeGrafter"/>
</dbReference>
<dbReference type="Pfam" id="PF21694">
    <property type="entry name" value="DNA_pol3_delta_C"/>
    <property type="match status" value="1"/>
</dbReference>
<feature type="domain" description="DNA polymerase III delta N-terminal" evidence="9">
    <location>
        <begin position="19"/>
        <end position="144"/>
    </location>
</feature>
<sequence length="340" mass="39099">MSISELKKKINQDKLDPIYLITGTEAFLIDELQKLIVDKALPEEEREFGLAYYDLNETPVQSAVEDAETMPFLGEKRVIILKNPLFLTAAKDKSKVEHDLESLQRYAEDPSPFTILIIEAPYEKLDERKKLVKTIKKAGAFVKAEALQQSHLGDWLRKRAEELHVTLEKEGEERLVQLTGSHLLLLQQEIDKMALYVGEGGVVNEEVVDLLVARTLENDIFALIDHIVKKDLNKAFRILYDLMKINEEPIKILSLIGRQFRIIYQVSELSKRGYGQKQMASTLKLHPYAVKIAQQQSKSFEEEKLLYILDQVAESDYEMKTGKMDKKLILELLLTKIKNK</sequence>
<proteinExistence type="inferred from homology"/>
<dbReference type="Gene3D" id="3.40.50.300">
    <property type="entry name" value="P-loop containing nucleotide triphosphate hydrolases"/>
    <property type="match status" value="1"/>
</dbReference>
<protein>
    <recommendedName>
        <fullName evidence="2">DNA polymerase III subunit delta</fullName>
        <ecNumber evidence="1">2.7.7.7</ecNumber>
    </recommendedName>
</protein>
<dbReference type="PANTHER" id="PTHR34388:SF1">
    <property type="entry name" value="DNA POLYMERASE III SUBUNIT DELTA"/>
    <property type="match status" value="1"/>
</dbReference>
<dbReference type="AlphaFoldDB" id="A0A0J6FTF6"/>
<dbReference type="Proteomes" id="UP000035996">
    <property type="component" value="Unassembled WGS sequence"/>
</dbReference>
<dbReference type="EC" id="2.7.7.7" evidence="1"/>
<dbReference type="InterPro" id="IPR048466">
    <property type="entry name" value="DNA_pol3_delta-like_C"/>
</dbReference>
<comment type="caution">
    <text evidence="11">The sequence shown here is derived from an EMBL/GenBank/DDBJ whole genome shotgun (WGS) entry which is preliminary data.</text>
</comment>
<dbReference type="NCBIfam" id="TIGR01128">
    <property type="entry name" value="holA"/>
    <property type="match status" value="1"/>
</dbReference>
<dbReference type="Pfam" id="PF06144">
    <property type="entry name" value="DNA_pol3_delta"/>
    <property type="match status" value="1"/>
</dbReference>
<evidence type="ECO:0000256" key="5">
    <source>
        <dbReference type="ARBA" id="ARBA00022705"/>
    </source>
</evidence>
<evidence type="ECO:0000256" key="3">
    <source>
        <dbReference type="ARBA" id="ARBA00022679"/>
    </source>
</evidence>
<dbReference type="Gene3D" id="1.20.272.10">
    <property type="match status" value="1"/>
</dbReference>
<dbReference type="InterPro" id="IPR008921">
    <property type="entry name" value="DNA_pol3_clamp-load_cplx_C"/>
</dbReference>
<evidence type="ECO:0000256" key="4">
    <source>
        <dbReference type="ARBA" id="ARBA00022695"/>
    </source>
</evidence>
<dbReference type="SUPFAM" id="SSF52540">
    <property type="entry name" value="P-loop containing nucleoside triphosphate hydrolases"/>
    <property type="match status" value="1"/>
</dbReference>
<comment type="similarity">
    <text evidence="7">Belongs to the DNA polymerase HolA subunit family.</text>
</comment>
<dbReference type="GO" id="GO:0003887">
    <property type="term" value="F:DNA-directed DNA polymerase activity"/>
    <property type="evidence" value="ECO:0007669"/>
    <property type="project" value="UniProtKB-KW"/>
</dbReference>
<dbReference type="InterPro" id="IPR010372">
    <property type="entry name" value="DNA_pol3_delta_N"/>
</dbReference>
<dbReference type="RefSeq" id="WP_048312759.1">
    <property type="nucleotide sequence ID" value="NZ_CP119526.1"/>
</dbReference>
<dbReference type="SUPFAM" id="SSF48019">
    <property type="entry name" value="post-AAA+ oligomerization domain-like"/>
    <property type="match status" value="1"/>
</dbReference>
<comment type="catalytic activity">
    <reaction evidence="8">
        <text>DNA(n) + a 2'-deoxyribonucleoside 5'-triphosphate = DNA(n+1) + diphosphate</text>
        <dbReference type="Rhea" id="RHEA:22508"/>
        <dbReference type="Rhea" id="RHEA-COMP:17339"/>
        <dbReference type="Rhea" id="RHEA-COMP:17340"/>
        <dbReference type="ChEBI" id="CHEBI:33019"/>
        <dbReference type="ChEBI" id="CHEBI:61560"/>
        <dbReference type="ChEBI" id="CHEBI:173112"/>
        <dbReference type="EC" id="2.7.7.7"/>
    </reaction>
</comment>
<evidence type="ECO:0000256" key="8">
    <source>
        <dbReference type="ARBA" id="ARBA00049244"/>
    </source>
</evidence>
<feature type="domain" description="DNA polymerase III delta subunit-like C-terminal" evidence="10">
    <location>
        <begin position="217"/>
        <end position="337"/>
    </location>
</feature>
<dbReference type="OrthoDB" id="9775929at2"/>
<keyword evidence="6" id="KW-0239">DNA-directed DNA polymerase</keyword>
<evidence type="ECO:0000256" key="7">
    <source>
        <dbReference type="ARBA" id="ARBA00034754"/>
    </source>
</evidence>
<dbReference type="EMBL" id="LELK01000004">
    <property type="protein sequence ID" value="KMM37612.1"/>
    <property type="molecule type" value="Genomic_DNA"/>
</dbReference>
<accession>A0A0J6FTF6</accession>
<keyword evidence="12" id="KW-1185">Reference proteome</keyword>
<dbReference type="PANTHER" id="PTHR34388">
    <property type="entry name" value="DNA POLYMERASE III SUBUNIT DELTA"/>
    <property type="match status" value="1"/>
</dbReference>
<evidence type="ECO:0000313" key="12">
    <source>
        <dbReference type="Proteomes" id="UP000035996"/>
    </source>
</evidence>
<evidence type="ECO:0000256" key="6">
    <source>
        <dbReference type="ARBA" id="ARBA00022932"/>
    </source>
</evidence>
<keyword evidence="3" id="KW-0808">Transferase</keyword>
<dbReference type="InterPro" id="IPR005790">
    <property type="entry name" value="DNA_polIII_delta"/>
</dbReference>
<dbReference type="PATRIC" id="fig|157733.3.peg.1575"/>
<keyword evidence="4" id="KW-0548">Nucleotidyltransferase</keyword>